<dbReference type="InterPro" id="IPR048392">
    <property type="entry name" value="MTR4-like_stalk"/>
</dbReference>
<dbReference type="SUPFAM" id="SSF52540">
    <property type="entry name" value="P-loop containing nucleoside triphosphate hydrolases"/>
    <property type="match status" value="1"/>
</dbReference>
<dbReference type="Gene3D" id="3.40.50.300">
    <property type="entry name" value="P-loop containing nucleotide triphosphate hydrolases"/>
    <property type="match status" value="1"/>
</dbReference>
<dbReference type="GO" id="GO:0016787">
    <property type="term" value="F:hydrolase activity"/>
    <property type="evidence" value="ECO:0007669"/>
    <property type="project" value="UniProtKB-KW"/>
</dbReference>
<dbReference type="AlphaFoldDB" id="A0ABD2PR03"/>
<feature type="domain" description="Exosome RNA helicase MTR4-like stalk" evidence="5">
    <location>
        <begin position="63"/>
        <end position="120"/>
    </location>
</feature>
<dbReference type="GO" id="GO:0004386">
    <property type="term" value="F:helicase activity"/>
    <property type="evidence" value="ECO:0007669"/>
    <property type="project" value="UniProtKB-KW"/>
</dbReference>
<dbReference type="Gene3D" id="1.20.1500.20">
    <property type="match status" value="1"/>
</dbReference>
<dbReference type="InterPro" id="IPR027417">
    <property type="entry name" value="P-loop_NTPase"/>
</dbReference>
<evidence type="ECO:0000313" key="7">
    <source>
        <dbReference type="Proteomes" id="UP001626550"/>
    </source>
</evidence>
<evidence type="ECO:0000256" key="2">
    <source>
        <dbReference type="ARBA" id="ARBA00022801"/>
    </source>
</evidence>
<reference evidence="6 7" key="1">
    <citation type="submission" date="2024-11" db="EMBL/GenBank/DDBJ databases">
        <title>Adaptive evolution of stress response genes in parasites aligns with host niche diversity.</title>
        <authorList>
            <person name="Hahn C."/>
            <person name="Resl P."/>
        </authorList>
    </citation>
    <scope>NUCLEOTIDE SEQUENCE [LARGE SCALE GENOMIC DNA]</scope>
    <source>
        <strain evidence="6">EGGRZ-B1_66</strain>
        <tissue evidence="6">Body</tissue>
    </source>
</reference>
<accession>A0ABD2PR03</accession>
<protein>
    <submittedName>
        <fullName evidence="6">Exosome RNA helicase MTR4</fullName>
    </submittedName>
</protein>
<keyword evidence="3 6" id="KW-0347">Helicase</keyword>
<keyword evidence="1" id="KW-0547">Nucleotide-binding</keyword>
<evidence type="ECO:0000256" key="3">
    <source>
        <dbReference type="ARBA" id="ARBA00022806"/>
    </source>
</evidence>
<dbReference type="InterPro" id="IPR050699">
    <property type="entry name" value="RNA-DNA_Helicase"/>
</dbReference>
<evidence type="ECO:0000313" key="6">
    <source>
        <dbReference type="EMBL" id="KAL3309307.1"/>
    </source>
</evidence>
<organism evidence="6 7">
    <name type="scientific">Cichlidogyrus casuarinus</name>
    <dbReference type="NCBI Taxonomy" id="1844966"/>
    <lineage>
        <taxon>Eukaryota</taxon>
        <taxon>Metazoa</taxon>
        <taxon>Spiralia</taxon>
        <taxon>Lophotrochozoa</taxon>
        <taxon>Platyhelminthes</taxon>
        <taxon>Monogenea</taxon>
        <taxon>Monopisthocotylea</taxon>
        <taxon>Dactylogyridea</taxon>
        <taxon>Ancyrocephalidae</taxon>
        <taxon>Cichlidogyrus</taxon>
    </lineage>
</organism>
<evidence type="ECO:0000256" key="1">
    <source>
        <dbReference type="ARBA" id="ARBA00022741"/>
    </source>
</evidence>
<dbReference type="Pfam" id="PF21408">
    <property type="entry name" value="MTR4-like_stalk"/>
    <property type="match status" value="1"/>
</dbReference>
<dbReference type="EMBL" id="JBJKFK010004058">
    <property type="protein sequence ID" value="KAL3309307.1"/>
    <property type="molecule type" value="Genomic_DNA"/>
</dbReference>
<evidence type="ECO:0000256" key="4">
    <source>
        <dbReference type="ARBA" id="ARBA00022840"/>
    </source>
</evidence>
<name>A0ABD2PR03_9PLAT</name>
<dbReference type="PANTHER" id="PTHR12131:SF7">
    <property type="entry name" value="EXOSOME RNA HELICASE MTR4"/>
    <property type="match status" value="1"/>
</dbReference>
<evidence type="ECO:0000259" key="5">
    <source>
        <dbReference type="Pfam" id="PF21408"/>
    </source>
</evidence>
<dbReference type="PANTHER" id="PTHR12131">
    <property type="entry name" value="ATP-DEPENDENT RNA AND DNA HELICASE"/>
    <property type="match status" value="1"/>
</dbReference>
<keyword evidence="2" id="KW-0378">Hydrolase</keyword>
<sequence>MSGRAGRRGKDDSGTVIFMLADSMTPEEAKELLQGQPDPLNSAFHLTYNMLLNLLRVEDINPEYLMERSFCQFQNYATLPLLQQQLEQKREQLLAMASLDLDRMEPFYQIKRCIDELEQSKWKYMHKPQYIVPFLQTGRLVRVCLLARGHSSRSLFIACAVGAFSVNTLCESTNLSISLSLLTD</sequence>
<comment type="caution">
    <text evidence="6">The sequence shown here is derived from an EMBL/GenBank/DDBJ whole genome shotgun (WGS) entry which is preliminary data.</text>
</comment>
<proteinExistence type="predicted"/>
<dbReference type="GO" id="GO:0005524">
    <property type="term" value="F:ATP binding"/>
    <property type="evidence" value="ECO:0007669"/>
    <property type="project" value="UniProtKB-KW"/>
</dbReference>
<gene>
    <name evidence="6" type="primary">SKIV2L2_4</name>
    <name evidence="6" type="ORF">Ciccas_012147</name>
</gene>
<dbReference type="Proteomes" id="UP001626550">
    <property type="component" value="Unassembled WGS sequence"/>
</dbReference>
<keyword evidence="4" id="KW-0067">ATP-binding</keyword>
<keyword evidence="7" id="KW-1185">Reference proteome</keyword>